<dbReference type="EMBL" id="JAJNEC010000005">
    <property type="protein sequence ID" value="MCD2424300.1"/>
    <property type="molecule type" value="Genomic_DNA"/>
</dbReference>
<dbReference type="InterPro" id="IPR014729">
    <property type="entry name" value="Rossmann-like_a/b/a_fold"/>
</dbReference>
<keyword evidence="5 11" id="KW-0808">Transferase</keyword>
<evidence type="ECO:0000256" key="9">
    <source>
        <dbReference type="ARBA" id="ARBA00023027"/>
    </source>
</evidence>
<evidence type="ECO:0000256" key="3">
    <source>
        <dbReference type="ARBA" id="ARBA00009014"/>
    </source>
</evidence>
<dbReference type="RefSeq" id="WP_231005883.1">
    <property type="nucleotide sequence ID" value="NZ_JAJNEC010000005.1"/>
</dbReference>
<evidence type="ECO:0000256" key="11">
    <source>
        <dbReference type="HAMAP-Rule" id="MF_00244"/>
    </source>
</evidence>
<dbReference type="PANTHER" id="PTHR39321:SF3">
    <property type="entry name" value="PHOSPHOPANTETHEINE ADENYLYLTRANSFERASE"/>
    <property type="match status" value="1"/>
</dbReference>
<evidence type="ECO:0000256" key="7">
    <source>
        <dbReference type="ARBA" id="ARBA00022741"/>
    </source>
</evidence>
<dbReference type="HAMAP" id="MF_00244">
    <property type="entry name" value="NaMN_adenylyltr"/>
    <property type="match status" value="1"/>
</dbReference>
<comment type="similarity">
    <text evidence="3 11">Belongs to the NadD family.</text>
</comment>
<dbReference type="Gene3D" id="3.40.50.620">
    <property type="entry name" value="HUPs"/>
    <property type="match status" value="1"/>
</dbReference>
<comment type="function">
    <text evidence="1 11">Catalyzes the reversible adenylation of nicotinate mononucleotide (NaMN) to nicotinic acid adenine dinucleotide (NaAD).</text>
</comment>
<evidence type="ECO:0000259" key="12">
    <source>
        <dbReference type="Pfam" id="PF01467"/>
    </source>
</evidence>
<dbReference type="GO" id="GO:0004515">
    <property type="term" value="F:nicotinate-nucleotide adenylyltransferase activity"/>
    <property type="evidence" value="ECO:0007669"/>
    <property type="project" value="UniProtKB-EC"/>
</dbReference>
<comment type="catalytic activity">
    <reaction evidence="10 11">
        <text>nicotinate beta-D-ribonucleotide + ATP + H(+) = deamido-NAD(+) + diphosphate</text>
        <dbReference type="Rhea" id="RHEA:22860"/>
        <dbReference type="ChEBI" id="CHEBI:15378"/>
        <dbReference type="ChEBI" id="CHEBI:30616"/>
        <dbReference type="ChEBI" id="CHEBI:33019"/>
        <dbReference type="ChEBI" id="CHEBI:57502"/>
        <dbReference type="ChEBI" id="CHEBI:58437"/>
        <dbReference type="EC" id="2.7.7.18"/>
    </reaction>
</comment>
<protein>
    <recommendedName>
        <fullName evidence="11">Probable nicotinate-nucleotide adenylyltransferase</fullName>
        <ecNumber evidence="11">2.7.7.18</ecNumber>
    </recommendedName>
    <alternativeName>
        <fullName evidence="11">Deamido-NAD(+) diphosphorylase</fullName>
    </alternativeName>
    <alternativeName>
        <fullName evidence="11">Deamido-NAD(+) pyrophosphorylase</fullName>
    </alternativeName>
    <alternativeName>
        <fullName evidence="11">Nicotinate mononucleotide adenylyltransferase</fullName>
        <shortName evidence="11">NaMN adenylyltransferase</shortName>
    </alternativeName>
</protein>
<evidence type="ECO:0000313" key="14">
    <source>
        <dbReference type="Proteomes" id="UP001199816"/>
    </source>
</evidence>
<accession>A0ABS8PTV8</accession>
<evidence type="ECO:0000256" key="8">
    <source>
        <dbReference type="ARBA" id="ARBA00022840"/>
    </source>
</evidence>
<sequence>MQIGLFFGSFNPIHHAHLIIANHILNEGLVEKIWFVVSPHNPLKETTSLLNENQRLHLTRLAIDADTRMQATDIEFTLPRPSYTAVTLAHLTEKYPQHEFAVILGGDSFQNIQKWKNYKYILENYNILIYNRPGFKIDISLGNNIQVLNAPLLEISATAIRQLIRAKKSIRYLLPENVIEEIEKSGYFRK</sequence>
<gene>
    <name evidence="11" type="primary">nadD</name>
    <name evidence="13" type="ORF">LQ567_16085</name>
</gene>
<dbReference type="PANTHER" id="PTHR39321">
    <property type="entry name" value="NICOTINATE-NUCLEOTIDE ADENYLYLTRANSFERASE-RELATED"/>
    <property type="match status" value="1"/>
</dbReference>
<proteinExistence type="inferred from homology"/>
<keyword evidence="14" id="KW-1185">Reference proteome</keyword>
<evidence type="ECO:0000256" key="5">
    <source>
        <dbReference type="ARBA" id="ARBA00022679"/>
    </source>
</evidence>
<reference evidence="13 14" key="1">
    <citation type="submission" date="2021-11" db="EMBL/GenBank/DDBJ databases">
        <title>Genomic of Niabella pedocola.</title>
        <authorList>
            <person name="Wu T."/>
        </authorList>
    </citation>
    <scope>NUCLEOTIDE SEQUENCE [LARGE SCALE GENOMIC DNA]</scope>
    <source>
        <strain evidence="13 14">JCM 31011</strain>
    </source>
</reference>
<dbReference type="CDD" id="cd02165">
    <property type="entry name" value="NMNAT"/>
    <property type="match status" value="1"/>
</dbReference>
<dbReference type="InterPro" id="IPR005248">
    <property type="entry name" value="NadD/NMNAT"/>
</dbReference>
<name>A0ABS8PTV8_9BACT</name>
<evidence type="ECO:0000256" key="1">
    <source>
        <dbReference type="ARBA" id="ARBA00002324"/>
    </source>
</evidence>
<keyword evidence="6 11" id="KW-0548">Nucleotidyltransferase</keyword>
<dbReference type="Pfam" id="PF01467">
    <property type="entry name" value="CTP_transf_like"/>
    <property type="match status" value="1"/>
</dbReference>
<dbReference type="EC" id="2.7.7.18" evidence="11"/>
<evidence type="ECO:0000256" key="2">
    <source>
        <dbReference type="ARBA" id="ARBA00005019"/>
    </source>
</evidence>
<organism evidence="13 14">
    <name type="scientific">Niabella pedocola</name>
    <dbReference type="NCBI Taxonomy" id="1752077"/>
    <lineage>
        <taxon>Bacteria</taxon>
        <taxon>Pseudomonadati</taxon>
        <taxon>Bacteroidota</taxon>
        <taxon>Chitinophagia</taxon>
        <taxon>Chitinophagales</taxon>
        <taxon>Chitinophagaceae</taxon>
        <taxon>Niabella</taxon>
    </lineage>
</organism>
<dbReference type="SUPFAM" id="SSF52374">
    <property type="entry name" value="Nucleotidylyl transferase"/>
    <property type="match status" value="1"/>
</dbReference>
<dbReference type="Proteomes" id="UP001199816">
    <property type="component" value="Unassembled WGS sequence"/>
</dbReference>
<comment type="pathway">
    <text evidence="2 11">Cofactor biosynthesis; NAD(+) biosynthesis; deamido-NAD(+) from nicotinate D-ribonucleotide: step 1/1.</text>
</comment>
<keyword evidence="4 11" id="KW-0662">Pyridine nucleotide biosynthesis</keyword>
<comment type="caution">
    <text evidence="13">The sequence shown here is derived from an EMBL/GenBank/DDBJ whole genome shotgun (WGS) entry which is preliminary data.</text>
</comment>
<dbReference type="InterPro" id="IPR004821">
    <property type="entry name" value="Cyt_trans-like"/>
</dbReference>
<evidence type="ECO:0000256" key="10">
    <source>
        <dbReference type="ARBA" id="ARBA00048721"/>
    </source>
</evidence>
<keyword evidence="8 11" id="KW-0067">ATP-binding</keyword>
<feature type="domain" description="Cytidyltransferase-like" evidence="12">
    <location>
        <begin position="5"/>
        <end position="162"/>
    </location>
</feature>
<keyword evidence="7 11" id="KW-0547">Nucleotide-binding</keyword>
<dbReference type="NCBIfam" id="TIGR00482">
    <property type="entry name" value="nicotinate (nicotinamide) nucleotide adenylyltransferase"/>
    <property type="match status" value="1"/>
</dbReference>
<evidence type="ECO:0000256" key="6">
    <source>
        <dbReference type="ARBA" id="ARBA00022695"/>
    </source>
</evidence>
<evidence type="ECO:0000313" key="13">
    <source>
        <dbReference type="EMBL" id="MCD2424300.1"/>
    </source>
</evidence>
<keyword evidence="9 11" id="KW-0520">NAD</keyword>
<evidence type="ECO:0000256" key="4">
    <source>
        <dbReference type="ARBA" id="ARBA00022642"/>
    </source>
</evidence>